<gene>
    <name evidence="2" type="ORF">AB5J52_45540</name>
</gene>
<sequence>MAVLEGEAEVWADGEVTRPERFDTTCVPSPVPHLFRNVGDTPLRILWVYSSGYVTRTFTATGKTVEHLSAEDRTG</sequence>
<feature type="domain" description="Cupin type-2" evidence="1">
    <location>
        <begin position="3"/>
        <end position="49"/>
    </location>
</feature>
<protein>
    <submittedName>
        <fullName evidence="2">Cupin domain-containing protein</fullName>
    </submittedName>
</protein>
<dbReference type="Pfam" id="PF07883">
    <property type="entry name" value="Cupin_2"/>
    <property type="match status" value="1"/>
</dbReference>
<proteinExistence type="predicted"/>
<dbReference type="AlphaFoldDB" id="A0AB39R272"/>
<reference evidence="2" key="1">
    <citation type="submission" date="2024-07" db="EMBL/GenBank/DDBJ databases">
        <authorList>
            <person name="Yu S.T."/>
        </authorList>
    </citation>
    <scope>NUCLEOTIDE SEQUENCE</scope>
    <source>
        <strain evidence="2">R39</strain>
    </source>
</reference>
<name>A0AB39R272_9ACTN</name>
<organism evidence="2">
    <name type="scientific">Streptomyces sp. R39</name>
    <dbReference type="NCBI Taxonomy" id="3238631"/>
    <lineage>
        <taxon>Bacteria</taxon>
        <taxon>Bacillati</taxon>
        <taxon>Actinomycetota</taxon>
        <taxon>Actinomycetes</taxon>
        <taxon>Kitasatosporales</taxon>
        <taxon>Streptomycetaceae</taxon>
        <taxon>Streptomyces</taxon>
    </lineage>
</organism>
<evidence type="ECO:0000259" key="1">
    <source>
        <dbReference type="Pfam" id="PF07883"/>
    </source>
</evidence>
<dbReference type="InterPro" id="IPR011051">
    <property type="entry name" value="RmlC_Cupin_sf"/>
</dbReference>
<dbReference type="CDD" id="cd02209">
    <property type="entry name" value="cupin_XRE_C"/>
    <property type="match status" value="1"/>
</dbReference>
<dbReference type="SUPFAM" id="SSF51182">
    <property type="entry name" value="RmlC-like cupins"/>
    <property type="match status" value="1"/>
</dbReference>
<dbReference type="InterPro" id="IPR013096">
    <property type="entry name" value="Cupin_2"/>
</dbReference>
<dbReference type="InterPro" id="IPR014710">
    <property type="entry name" value="RmlC-like_jellyroll"/>
</dbReference>
<dbReference type="Gene3D" id="2.60.120.10">
    <property type="entry name" value="Jelly Rolls"/>
    <property type="match status" value="1"/>
</dbReference>
<dbReference type="RefSeq" id="WP_369227633.1">
    <property type="nucleotide sequence ID" value="NZ_CP163441.1"/>
</dbReference>
<dbReference type="EMBL" id="CP163441">
    <property type="protein sequence ID" value="XDQ48954.1"/>
    <property type="molecule type" value="Genomic_DNA"/>
</dbReference>
<evidence type="ECO:0000313" key="2">
    <source>
        <dbReference type="EMBL" id="XDQ48954.1"/>
    </source>
</evidence>
<accession>A0AB39R272</accession>